<reference evidence="3" key="1">
    <citation type="submission" date="2021-01" db="EMBL/GenBank/DDBJ databases">
        <authorList>
            <consortium name="Genoscope - CEA"/>
            <person name="William W."/>
        </authorList>
    </citation>
    <scope>NUCLEOTIDE SEQUENCE</scope>
</reference>
<proteinExistence type="predicted"/>
<keyword evidence="1" id="KW-0812">Transmembrane</keyword>
<gene>
    <name evidence="3" type="ORF">PPENT_87.1.T0060133</name>
</gene>
<organism evidence="3 4">
    <name type="scientific">Paramecium pentaurelia</name>
    <dbReference type="NCBI Taxonomy" id="43138"/>
    <lineage>
        <taxon>Eukaryota</taxon>
        <taxon>Sar</taxon>
        <taxon>Alveolata</taxon>
        <taxon>Ciliophora</taxon>
        <taxon>Intramacronucleata</taxon>
        <taxon>Oligohymenophorea</taxon>
        <taxon>Peniculida</taxon>
        <taxon>Parameciidae</taxon>
        <taxon>Paramecium</taxon>
    </lineage>
</organism>
<name>A0A8S1SD01_9CILI</name>
<evidence type="ECO:0000256" key="2">
    <source>
        <dbReference type="SAM" id="SignalP"/>
    </source>
</evidence>
<sequence>MLGSITLLFFCIFFFAKGIVDLVFPLDNYQFQFLDWIDCETKEQIKLVDVDGKQQLRLQKGKGICLDLNNQLPLDEDQTYNYNFIFDRYLNQDEVYIFINYKMYNLSNKITAQPFVQIQHYHFLTCQNQIEIWLNSNVSINLFFMYIAKVYTNTQDQVLITGQIPQVNNQNKFYYDFRFSLEQEIKNGTLHYQAIVPKFQYQQSQFYWFQLYLNNSLLPLQISQLESNNSLINGSQKIFVDHHQKLHNLDFMIKTKYQIRQMFLISEYYQSLDLEAITQIDDNFSQLTEEDIIYKKEFKSIDQVRMLVEIQQIIKNNIASIQVLPKQYYKDISNFQISFAKIKIQNEKQQTFLECYFIEDDQNKSCLGYNSTLFQFEVKWIFENNIQYSYELSGTLKKNIQTDPFIFFQTDTQYFPIINIDLENNKEFWIGYFLLLHLVLPIFIYLFCVFCILSLKAYHPYMLYIIETDDLCFQFERQQQQSMRFQSTLQQQQSEEVGILNQSNFDAI</sequence>
<dbReference type="Proteomes" id="UP000689195">
    <property type="component" value="Unassembled WGS sequence"/>
</dbReference>
<dbReference type="EMBL" id="CAJJDO010000006">
    <property type="protein sequence ID" value="CAD8137520.1"/>
    <property type="molecule type" value="Genomic_DNA"/>
</dbReference>
<dbReference type="AlphaFoldDB" id="A0A8S1SD01"/>
<keyword evidence="4" id="KW-1185">Reference proteome</keyword>
<evidence type="ECO:0008006" key="5">
    <source>
        <dbReference type="Google" id="ProtNLM"/>
    </source>
</evidence>
<keyword evidence="1" id="KW-0472">Membrane</keyword>
<feature type="signal peptide" evidence="2">
    <location>
        <begin position="1"/>
        <end position="18"/>
    </location>
</feature>
<comment type="caution">
    <text evidence="3">The sequence shown here is derived from an EMBL/GenBank/DDBJ whole genome shotgun (WGS) entry which is preliminary data.</text>
</comment>
<feature type="transmembrane region" description="Helical" evidence="1">
    <location>
        <begin position="429"/>
        <end position="455"/>
    </location>
</feature>
<dbReference type="OrthoDB" id="310491at2759"/>
<evidence type="ECO:0000256" key="1">
    <source>
        <dbReference type="SAM" id="Phobius"/>
    </source>
</evidence>
<keyword evidence="1" id="KW-1133">Transmembrane helix</keyword>
<protein>
    <recommendedName>
        <fullName evidence="5">Transmembrane protein</fullName>
    </recommendedName>
</protein>
<feature type="chain" id="PRO_5035939804" description="Transmembrane protein" evidence="2">
    <location>
        <begin position="19"/>
        <end position="508"/>
    </location>
</feature>
<evidence type="ECO:0000313" key="3">
    <source>
        <dbReference type="EMBL" id="CAD8137520.1"/>
    </source>
</evidence>
<accession>A0A8S1SD01</accession>
<evidence type="ECO:0000313" key="4">
    <source>
        <dbReference type="Proteomes" id="UP000689195"/>
    </source>
</evidence>
<keyword evidence="2" id="KW-0732">Signal</keyword>